<evidence type="ECO:0000256" key="8">
    <source>
        <dbReference type="RuleBase" id="RU003905"/>
    </source>
</evidence>
<dbReference type="GO" id="GO:0022625">
    <property type="term" value="C:cytosolic large ribosomal subunit"/>
    <property type="evidence" value="ECO:0007669"/>
    <property type="project" value="TreeGrafter"/>
</dbReference>
<evidence type="ECO:0000256" key="3">
    <source>
        <dbReference type="ARBA" id="ARBA00022884"/>
    </source>
</evidence>
<evidence type="ECO:0000256" key="9">
    <source>
        <dbReference type="RuleBase" id="RU003906"/>
    </source>
</evidence>
<comment type="function">
    <text evidence="7 9">One of the primary rRNA binding proteins, it binds directly near the 3'-end of the 23S rRNA, where it nucleates assembly of the 50S subunit.</text>
</comment>
<evidence type="ECO:0000313" key="11">
    <source>
        <dbReference type="EMBL" id="OAN44360.1"/>
    </source>
</evidence>
<dbReference type="Gene3D" id="3.30.160.810">
    <property type="match status" value="1"/>
</dbReference>
<evidence type="ECO:0000256" key="7">
    <source>
        <dbReference type="HAMAP-Rule" id="MF_01325"/>
    </source>
</evidence>
<dbReference type="AlphaFoldDB" id="A0A178M6H0"/>
<dbReference type="PROSITE" id="PS00474">
    <property type="entry name" value="RIBOSOMAL_L3"/>
    <property type="match status" value="1"/>
</dbReference>
<dbReference type="STRING" id="1707952.A6A03_16730"/>
<dbReference type="Proteomes" id="UP000078287">
    <property type="component" value="Unassembled WGS sequence"/>
</dbReference>
<dbReference type="InterPro" id="IPR019927">
    <property type="entry name" value="Ribosomal_uL3_bac/org-type"/>
</dbReference>
<keyword evidence="5 7" id="KW-0687">Ribonucleoprotein</keyword>
<dbReference type="GO" id="GO:0003735">
    <property type="term" value="F:structural constituent of ribosome"/>
    <property type="evidence" value="ECO:0007669"/>
    <property type="project" value="UniProtKB-UniRule"/>
</dbReference>
<dbReference type="Gene3D" id="2.40.30.10">
    <property type="entry name" value="Translation factors"/>
    <property type="match status" value="1"/>
</dbReference>
<dbReference type="NCBIfam" id="TIGR03625">
    <property type="entry name" value="L3_bact"/>
    <property type="match status" value="1"/>
</dbReference>
<proteinExistence type="inferred from homology"/>
<evidence type="ECO:0000256" key="10">
    <source>
        <dbReference type="SAM" id="MobiDB-lite"/>
    </source>
</evidence>
<dbReference type="FunFam" id="2.40.30.10:FF:000004">
    <property type="entry name" value="50S ribosomal protein L3"/>
    <property type="match status" value="1"/>
</dbReference>
<comment type="similarity">
    <text evidence="1 7 8">Belongs to the universal ribosomal protein uL3 family.</text>
</comment>
<protein>
    <recommendedName>
        <fullName evidence="6 7">Large ribosomal subunit protein uL3</fullName>
    </recommendedName>
</protein>
<keyword evidence="2 7" id="KW-0699">rRNA-binding</keyword>
<dbReference type="InterPro" id="IPR009000">
    <property type="entry name" value="Transl_B-barrel_sf"/>
</dbReference>
<evidence type="ECO:0000256" key="5">
    <source>
        <dbReference type="ARBA" id="ARBA00023274"/>
    </source>
</evidence>
<evidence type="ECO:0000256" key="4">
    <source>
        <dbReference type="ARBA" id="ARBA00022980"/>
    </source>
</evidence>
<dbReference type="SUPFAM" id="SSF50447">
    <property type="entry name" value="Translation proteins"/>
    <property type="match status" value="1"/>
</dbReference>
<dbReference type="EMBL" id="LWQS01000067">
    <property type="protein sequence ID" value="OAN44360.1"/>
    <property type="molecule type" value="Genomic_DNA"/>
</dbReference>
<keyword evidence="3 7" id="KW-0694">RNA-binding</keyword>
<keyword evidence="4 7" id="KW-0689">Ribosomal protein</keyword>
<dbReference type="PANTHER" id="PTHR11229:SF16">
    <property type="entry name" value="LARGE RIBOSOMAL SUBUNIT PROTEIN UL3C"/>
    <property type="match status" value="1"/>
</dbReference>
<dbReference type="GO" id="GO:0006412">
    <property type="term" value="P:translation"/>
    <property type="evidence" value="ECO:0007669"/>
    <property type="project" value="UniProtKB-UniRule"/>
</dbReference>
<dbReference type="OrthoDB" id="9806135at2"/>
<comment type="subunit">
    <text evidence="7 9">Part of the 50S ribosomal subunit. Forms a cluster with proteins L14 and L19.</text>
</comment>
<dbReference type="InterPro" id="IPR019926">
    <property type="entry name" value="Ribosomal_uL3_CS"/>
</dbReference>
<dbReference type="GO" id="GO:0019843">
    <property type="term" value="F:rRNA binding"/>
    <property type="evidence" value="ECO:0007669"/>
    <property type="project" value="UniProtKB-UniRule"/>
</dbReference>
<dbReference type="InterPro" id="IPR000597">
    <property type="entry name" value="Ribosomal_uL3"/>
</dbReference>
<organism evidence="11 12">
    <name type="scientific">Chloroflexus islandicus</name>
    <dbReference type="NCBI Taxonomy" id="1707952"/>
    <lineage>
        <taxon>Bacteria</taxon>
        <taxon>Bacillati</taxon>
        <taxon>Chloroflexota</taxon>
        <taxon>Chloroflexia</taxon>
        <taxon>Chloroflexales</taxon>
        <taxon>Chloroflexineae</taxon>
        <taxon>Chloroflexaceae</taxon>
        <taxon>Chloroflexus</taxon>
    </lineage>
</organism>
<dbReference type="FunFam" id="3.30.160.810:FF:000001">
    <property type="entry name" value="50S ribosomal protein L3"/>
    <property type="match status" value="1"/>
</dbReference>
<gene>
    <name evidence="7" type="primary">rplC</name>
    <name evidence="11" type="ORF">A6A03_16730</name>
</gene>
<evidence type="ECO:0000256" key="6">
    <source>
        <dbReference type="ARBA" id="ARBA00035243"/>
    </source>
</evidence>
<keyword evidence="12" id="KW-1185">Reference proteome</keyword>
<feature type="region of interest" description="Disordered" evidence="10">
    <location>
        <begin position="128"/>
        <end position="153"/>
    </location>
</feature>
<reference evidence="11 12" key="1">
    <citation type="submission" date="2016-04" db="EMBL/GenBank/DDBJ databases">
        <title>Chloroflexus islandicus sp. nov., a thermophilic filamentous anoxygenic phototrophic bacterium from geyser Strokkur (Iceland).</title>
        <authorList>
            <person name="Gaisin V.A."/>
            <person name="Kalashnikov A.M."/>
            <person name="Sukhacheva M.V."/>
            <person name="Grouzdev D.S."/>
            <person name="Ivanov T.M."/>
            <person name="Kuznetsov B."/>
            <person name="Gorlenko V.M."/>
        </authorList>
    </citation>
    <scope>NUCLEOTIDE SEQUENCE [LARGE SCALE GENOMIC DNA]</scope>
    <source>
        <strain evidence="12">isl-2</strain>
    </source>
</reference>
<dbReference type="RefSeq" id="WP_066789226.1">
    <property type="nucleotide sequence ID" value="NZ_LWQS01000067.1"/>
</dbReference>
<dbReference type="Pfam" id="PF00297">
    <property type="entry name" value="Ribosomal_L3"/>
    <property type="match status" value="1"/>
</dbReference>
<dbReference type="PANTHER" id="PTHR11229">
    <property type="entry name" value="50S RIBOSOMAL PROTEIN L3"/>
    <property type="match status" value="1"/>
</dbReference>
<evidence type="ECO:0000256" key="2">
    <source>
        <dbReference type="ARBA" id="ARBA00022730"/>
    </source>
</evidence>
<evidence type="ECO:0000313" key="12">
    <source>
        <dbReference type="Proteomes" id="UP000078287"/>
    </source>
</evidence>
<evidence type="ECO:0000256" key="1">
    <source>
        <dbReference type="ARBA" id="ARBA00006540"/>
    </source>
</evidence>
<sequence>MIHGLLGRKVGMMQYFTEKGMAIPVTVISAGPCIVTQIRTPERDGYSAVQLGYEEVEPRKLTKPQQGHLKAAGGAMLRYLREFSADDPLAHKPGEVVTVELFKPGQKVDIAGNSKGRGFAGVVKRHGFRGGPKTHGQSDRHRAPGSIGAGTTPGRVWKGQRMAGRMGGKRVTIQNLEVVEVLPEQNLLLVKGSVPGARNGLLQIRKAVKG</sequence>
<comment type="caution">
    <text evidence="11">The sequence shown here is derived from an EMBL/GenBank/DDBJ whole genome shotgun (WGS) entry which is preliminary data.</text>
</comment>
<accession>A0A178M6H0</accession>
<dbReference type="HAMAP" id="MF_01325_B">
    <property type="entry name" value="Ribosomal_uL3_B"/>
    <property type="match status" value="1"/>
</dbReference>
<name>A0A178M6H0_9CHLR</name>